<keyword evidence="5" id="KW-0479">Metal-binding</keyword>
<dbReference type="Pfam" id="PF00690">
    <property type="entry name" value="Cation_ATPase_N"/>
    <property type="match status" value="1"/>
</dbReference>
<dbReference type="FunFam" id="3.40.50.1000:FF:000028">
    <property type="entry name" value="Calcium-transporting P-type ATPase, putative"/>
    <property type="match status" value="1"/>
</dbReference>
<dbReference type="FunFam" id="2.70.150.10:FF:000016">
    <property type="entry name" value="Calcium-transporting P-type ATPase putative"/>
    <property type="match status" value="1"/>
</dbReference>
<dbReference type="SUPFAM" id="SSF56784">
    <property type="entry name" value="HAD-like"/>
    <property type="match status" value="1"/>
</dbReference>
<dbReference type="PATRIC" id="fig|1134406.4.peg.1088"/>
<dbReference type="InterPro" id="IPR044492">
    <property type="entry name" value="P_typ_ATPase_HD_dom"/>
</dbReference>
<evidence type="ECO:0000256" key="9">
    <source>
        <dbReference type="ARBA" id="ARBA00022967"/>
    </source>
</evidence>
<dbReference type="InterPro" id="IPR023298">
    <property type="entry name" value="ATPase_P-typ_TM_dom_sf"/>
</dbReference>
<evidence type="ECO:0000313" key="15">
    <source>
        <dbReference type="Proteomes" id="UP000050417"/>
    </source>
</evidence>
<evidence type="ECO:0000313" key="14">
    <source>
        <dbReference type="EMBL" id="KPL80598.1"/>
    </source>
</evidence>
<feature type="domain" description="Cation-transporting P-type ATPase N-terminal" evidence="13">
    <location>
        <begin position="4"/>
        <end position="78"/>
    </location>
</feature>
<keyword evidence="7" id="KW-0067">ATP-binding</keyword>
<dbReference type="InterPro" id="IPR059000">
    <property type="entry name" value="ATPase_P-type_domA"/>
</dbReference>
<evidence type="ECO:0000256" key="8">
    <source>
        <dbReference type="ARBA" id="ARBA00022842"/>
    </source>
</evidence>
<organism evidence="14 15">
    <name type="scientific">Ornatilinea apprima</name>
    <dbReference type="NCBI Taxonomy" id="1134406"/>
    <lineage>
        <taxon>Bacteria</taxon>
        <taxon>Bacillati</taxon>
        <taxon>Chloroflexota</taxon>
        <taxon>Anaerolineae</taxon>
        <taxon>Anaerolineales</taxon>
        <taxon>Anaerolineaceae</taxon>
        <taxon>Ornatilinea</taxon>
    </lineage>
</organism>
<dbReference type="InterPro" id="IPR036412">
    <property type="entry name" value="HAD-like_sf"/>
</dbReference>
<reference evidence="14 15" key="1">
    <citation type="submission" date="2015-07" db="EMBL/GenBank/DDBJ databases">
        <title>Genome sequence of Ornatilinea apprima DSM 23815.</title>
        <authorList>
            <person name="Hemp J."/>
            <person name="Ward L.M."/>
            <person name="Pace L.A."/>
            <person name="Fischer W.W."/>
        </authorList>
    </citation>
    <scope>NUCLEOTIDE SEQUENCE [LARGE SCALE GENOMIC DNA]</scope>
    <source>
        <strain evidence="14 15">P3M-1</strain>
    </source>
</reference>
<dbReference type="CDD" id="cd02089">
    <property type="entry name" value="P-type_ATPase_Ca_prok"/>
    <property type="match status" value="1"/>
</dbReference>
<evidence type="ECO:0000256" key="1">
    <source>
        <dbReference type="ARBA" id="ARBA00004651"/>
    </source>
</evidence>
<dbReference type="PRINTS" id="PR00120">
    <property type="entry name" value="HATPASE"/>
</dbReference>
<dbReference type="PRINTS" id="PR00119">
    <property type="entry name" value="CATATPASE"/>
</dbReference>
<dbReference type="Gene3D" id="3.40.1110.10">
    <property type="entry name" value="Calcium-transporting ATPase, cytoplasmic domain N"/>
    <property type="match status" value="1"/>
</dbReference>
<proteinExistence type="inferred from homology"/>
<dbReference type="Pfam" id="PF00689">
    <property type="entry name" value="Cation_ATPase_C"/>
    <property type="match status" value="1"/>
</dbReference>
<dbReference type="SUPFAM" id="SSF81660">
    <property type="entry name" value="Metal cation-transporting ATPase, ATP-binding domain N"/>
    <property type="match status" value="1"/>
</dbReference>
<dbReference type="GO" id="GO:0140352">
    <property type="term" value="P:export from cell"/>
    <property type="evidence" value="ECO:0007669"/>
    <property type="project" value="UniProtKB-ARBA"/>
</dbReference>
<keyword evidence="8" id="KW-0460">Magnesium</keyword>
<dbReference type="InterPro" id="IPR018303">
    <property type="entry name" value="ATPase_P-typ_P_site"/>
</dbReference>
<dbReference type="AlphaFoldDB" id="A0A0P6XKZ8"/>
<keyword evidence="3" id="KW-1003">Cell membrane</keyword>
<dbReference type="GO" id="GO:0046872">
    <property type="term" value="F:metal ion binding"/>
    <property type="evidence" value="ECO:0007669"/>
    <property type="project" value="UniProtKB-KW"/>
</dbReference>
<feature type="transmembrane region" description="Helical" evidence="12">
    <location>
        <begin position="50"/>
        <end position="76"/>
    </location>
</feature>
<evidence type="ECO:0000256" key="10">
    <source>
        <dbReference type="ARBA" id="ARBA00022989"/>
    </source>
</evidence>
<dbReference type="PANTHER" id="PTHR24093">
    <property type="entry name" value="CATION TRANSPORTING ATPASE"/>
    <property type="match status" value="1"/>
</dbReference>
<evidence type="ECO:0000256" key="6">
    <source>
        <dbReference type="ARBA" id="ARBA00022741"/>
    </source>
</evidence>
<dbReference type="SFLD" id="SFLDF00027">
    <property type="entry name" value="p-type_atpase"/>
    <property type="match status" value="1"/>
</dbReference>
<dbReference type="SMART" id="SM00831">
    <property type="entry name" value="Cation_ATPase_N"/>
    <property type="match status" value="1"/>
</dbReference>
<dbReference type="InterPro" id="IPR023299">
    <property type="entry name" value="ATPase_P-typ_cyto_dom_N"/>
</dbReference>
<dbReference type="STRING" id="1134406.ADN00_01640"/>
<dbReference type="InterPro" id="IPR006068">
    <property type="entry name" value="ATPase_P-typ_cation-transptr_C"/>
</dbReference>
<dbReference type="Gene3D" id="1.20.1110.10">
    <property type="entry name" value="Calcium-transporting ATPase, transmembrane domain"/>
    <property type="match status" value="1"/>
</dbReference>
<comment type="similarity">
    <text evidence="2">Belongs to the cation transport ATPase (P-type) (TC 3.A.3) family. Type IIA subfamily.</text>
</comment>
<feature type="transmembrane region" description="Helical" evidence="12">
    <location>
        <begin position="82"/>
        <end position="98"/>
    </location>
</feature>
<dbReference type="GO" id="GO:0005524">
    <property type="term" value="F:ATP binding"/>
    <property type="evidence" value="ECO:0007669"/>
    <property type="project" value="UniProtKB-KW"/>
</dbReference>
<dbReference type="SUPFAM" id="SSF81653">
    <property type="entry name" value="Calcium ATPase, transduction domain A"/>
    <property type="match status" value="1"/>
</dbReference>
<keyword evidence="9" id="KW-1278">Translocase</keyword>
<dbReference type="Proteomes" id="UP000050417">
    <property type="component" value="Unassembled WGS sequence"/>
</dbReference>
<comment type="subcellular location">
    <subcellularLocation>
        <location evidence="1">Cell membrane</location>
        <topology evidence="1">Multi-pass membrane protein</topology>
    </subcellularLocation>
</comment>
<feature type="transmembrane region" description="Helical" evidence="12">
    <location>
        <begin position="246"/>
        <end position="266"/>
    </location>
</feature>
<dbReference type="Pfam" id="PF00122">
    <property type="entry name" value="E1-E2_ATPase"/>
    <property type="match status" value="1"/>
</dbReference>
<evidence type="ECO:0000256" key="5">
    <source>
        <dbReference type="ARBA" id="ARBA00022723"/>
    </source>
</evidence>
<dbReference type="InterPro" id="IPR023214">
    <property type="entry name" value="HAD_sf"/>
</dbReference>
<dbReference type="NCBIfam" id="TIGR01494">
    <property type="entry name" value="ATPase_P-type"/>
    <property type="match status" value="2"/>
</dbReference>
<accession>A0A0P6XKZ8</accession>
<feature type="transmembrane region" description="Helical" evidence="12">
    <location>
        <begin position="863"/>
        <end position="881"/>
    </location>
</feature>
<evidence type="ECO:0000256" key="11">
    <source>
        <dbReference type="ARBA" id="ARBA00023136"/>
    </source>
</evidence>
<dbReference type="InterPro" id="IPR008250">
    <property type="entry name" value="ATPase_P-typ_transduc_dom_A_sf"/>
</dbReference>
<dbReference type="GO" id="GO:0016887">
    <property type="term" value="F:ATP hydrolysis activity"/>
    <property type="evidence" value="ECO:0007669"/>
    <property type="project" value="InterPro"/>
</dbReference>
<evidence type="ECO:0000259" key="13">
    <source>
        <dbReference type="SMART" id="SM00831"/>
    </source>
</evidence>
<evidence type="ECO:0000256" key="2">
    <source>
        <dbReference type="ARBA" id="ARBA00005675"/>
    </source>
</evidence>
<evidence type="ECO:0000256" key="4">
    <source>
        <dbReference type="ARBA" id="ARBA00022692"/>
    </source>
</evidence>
<keyword evidence="15" id="KW-1185">Reference proteome</keyword>
<evidence type="ECO:0000256" key="7">
    <source>
        <dbReference type="ARBA" id="ARBA00022840"/>
    </source>
</evidence>
<dbReference type="GO" id="GO:0005886">
    <property type="term" value="C:plasma membrane"/>
    <property type="evidence" value="ECO:0007669"/>
    <property type="project" value="UniProtKB-SubCell"/>
</dbReference>
<dbReference type="PROSITE" id="PS00154">
    <property type="entry name" value="ATPASE_E1_E2"/>
    <property type="match status" value="1"/>
</dbReference>
<dbReference type="SUPFAM" id="SSF81665">
    <property type="entry name" value="Calcium ATPase, transmembrane domain M"/>
    <property type="match status" value="1"/>
</dbReference>
<name>A0A0P6XKZ8_9CHLR</name>
<evidence type="ECO:0000256" key="3">
    <source>
        <dbReference type="ARBA" id="ARBA00022475"/>
    </source>
</evidence>
<dbReference type="Gene3D" id="3.40.50.1000">
    <property type="entry name" value="HAD superfamily/HAD-like"/>
    <property type="match status" value="1"/>
</dbReference>
<dbReference type="Pfam" id="PF13246">
    <property type="entry name" value="Cation_ATPase"/>
    <property type="match status" value="1"/>
</dbReference>
<keyword evidence="6" id="KW-0547">Nucleotide-binding</keyword>
<dbReference type="InterPro" id="IPR004014">
    <property type="entry name" value="ATPase_P-typ_cation-transptr_N"/>
</dbReference>
<evidence type="ECO:0000256" key="12">
    <source>
        <dbReference type="SAM" id="Phobius"/>
    </source>
</evidence>
<dbReference type="SFLD" id="SFLDG00002">
    <property type="entry name" value="C1.7:_P-type_atpase_like"/>
    <property type="match status" value="1"/>
</dbReference>
<feature type="transmembrane region" description="Helical" evidence="12">
    <location>
        <begin position="901"/>
        <end position="919"/>
    </location>
</feature>
<dbReference type="GO" id="GO:0005388">
    <property type="term" value="F:P-type calcium transporter activity"/>
    <property type="evidence" value="ECO:0007669"/>
    <property type="project" value="TreeGrafter"/>
</dbReference>
<comment type="caution">
    <text evidence="14">The sequence shown here is derived from an EMBL/GenBank/DDBJ whole genome shotgun (WGS) entry which is preliminary data.</text>
</comment>
<dbReference type="SFLD" id="SFLDS00003">
    <property type="entry name" value="Haloacid_Dehalogenase"/>
    <property type="match status" value="1"/>
</dbReference>
<gene>
    <name evidence="14" type="ORF">ADN00_01640</name>
</gene>
<dbReference type="PANTHER" id="PTHR24093:SF506">
    <property type="entry name" value="CATION-TRANSPORTING ATPASE PMA1"/>
    <property type="match status" value="1"/>
</dbReference>
<feature type="transmembrane region" description="Helical" evidence="12">
    <location>
        <begin position="721"/>
        <end position="745"/>
    </location>
</feature>
<protein>
    <submittedName>
        <fullName evidence="14">ATPase</fullName>
    </submittedName>
</protein>
<keyword evidence="4 12" id="KW-0812">Transmembrane</keyword>
<sequence length="926" mass="100967">MEISWHALTADQALEKLESPISHGLTSEEVAKRQEIYGANQLKEKPRPTFLQMIFAQLNNFIIILLIVSAVISLALGDVVEAVAIMAIVLLNAILGVVQESRAEEALAALKRMAAPEAQVLRDGKRVTVPAHELVPGDIVFLEAGNFIPADLRLIEAVNMRIDEAALTGESVPVEKNATLHLEKDIPLGDRKNTAFMGTTVTYGRGRGLVTSIGMNTQLGMIADMLQSVDEEQTPLQQRLEDLGKLLGYGALAVCALVFVAGVLRAGEFSWDVVREMFMVAVSLAIAAVPEGLPAVVTISLALGMREMVRRHALIRRLASVETLGSATVICTDKTGTLTQNEMTVTRIWANGDFMEVTGSGYSVHGDFLVNGQTIKVDDYPAHTNTLWLGVLNNDAELEQVTGEDGNNNYRMIGDPTEGSILVAAAKAGAFASKMNQAYPREQEIPFDSSRKRMVTIHAVKEPAHDDISPFHGKEEERRLYTIAVKGAPDVVLGLCNRYAVGESESKPLDDEARQMILAANDNMTKDALRVLGLAYRIVDVMPEEVKSEELEKDLIFAGMVGMIDPARAEVKPALLEARGAGIRTIMITGDYPNTAKAIAENIGLLQPGRQVLTGNELNEMDDATLRERVKVTDVFARVSPEHKMRIVDALRGNGEVVAMTGDGVNDAPAIKRADIGVSMGITGTDVAKETADMVLTDDNYASIVSAIEQGRIIYSNIRKFVYFLLSCNLAEIATIFIATMVSGFSPLAAIQLLWLNLLTDGAPALALAMEKGDPDIMKQNPRPTDENIINKPMWIGIVIQTIAITAVTLTAFYLGLSMSPGDRRLAETMAFVTLSLSELLRAYTARSEYYPLFKIGIFSNKWMNYAFLVSFVLVIMVVYVPFLQGVFDTVPLNPLELAEAIPLLFVPSVVAEITKVFLRRNYSNA</sequence>
<feature type="transmembrane region" description="Helical" evidence="12">
    <location>
        <begin position="794"/>
        <end position="817"/>
    </location>
</feature>
<dbReference type="Gene3D" id="2.70.150.10">
    <property type="entry name" value="Calcium-transporting ATPase, cytoplasmic transduction domain A"/>
    <property type="match status" value="1"/>
</dbReference>
<dbReference type="EMBL" id="LGCL01000004">
    <property type="protein sequence ID" value="KPL80598.1"/>
    <property type="molecule type" value="Genomic_DNA"/>
</dbReference>
<keyword evidence="11 12" id="KW-0472">Membrane</keyword>
<keyword evidence="10 12" id="KW-1133">Transmembrane helix</keyword>
<feature type="transmembrane region" description="Helical" evidence="12">
    <location>
        <begin position="278"/>
        <end position="303"/>
    </location>
</feature>
<dbReference type="InterPro" id="IPR001757">
    <property type="entry name" value="P_typ_ATPase"/>
</dbReference>